<feature type="compositionally biased region" description="Basic and acidic residues" evidence="1">
    <location>
        <begin position="155"/>
        <end position="164"/>
    </location>
</feature>
<comment type="caution">
    <text evidence="2">The sequence shown here is derived from an EMBL/GenBank/DDBJ whole genome shotgun (WGS) entry which is preliminary data.</text>
</comment>
<dbReference type="EMBL" id="JBHTJM010000005">
    <property type="protein sequence ID" value="MFD0963280.1"/>
    <property type="molecule type" value="Genomic_DNA"/>
</dbReference>
<evidence type="ECO:0000313" key="2">
    <source>
        <dbReference type="EMBL" id="MFD0963280.1"/>
    </source>
</evidence>
<evidence type="ECO:0008006" key="4">
    <source>
        <dbReference type="Google" id="ProtNLM"/>
    </source>
</evidence>
<dbReference type="InterPro" id="IPR011990">
    <property type="entry name" value="TPR-like_helical_dom_sf"/>
</dbReference>
<reference evidence="3" key="1">
    <citation type="journal article" date="2019" name="Int. J. Syst. Evol. Microbiol.">
        <title>The Global Catalogue of Microorganisms (GCM) 10K type strain sequencing project: providing services to taxonomists for standard genome sequencing and annotation.</title>
        <authorList>
            <consortium name="The Broad Institute Genomics Platform"/>
            <consortium name="The Broad Institute Genome Sequencing Center for Infectious Disease"/>
            <person name="Wu L."/>
            <person name="Ma J."/>
        </authorList>
    </citation>
    <scope>NUCLEOTIDE SEQUENCE [LARGE SCALE GENOMIC DNA]</scope>
    <source>
        <strain evidence="3">CCUG 62114</strain>
    </source>
</reference>
<dbReference type="Proteomes" id="UP001596997">
    <property type="component" value="Unassembled WGS sequence"/>
</dbReference>
<feature type="region of interest" description="Disordered" evidence="1">
    <location>
        <begin position="155"/>
        <end position="190"/>
    </location>
</feature>
<evidence type="ECO:0000313" key="3">
    <source>
        <dbReference type="Proteomes" id="UP001596997"/>
    </source>
</evidence>
<accession>A0ABW3I097</accession>
<keyword evidence="3" id="KW-1185">Reference proteome</keyword>
<feature type="compositionally biased region" description="Basic and acidic residues" evidence="1">
    <location>
        <begin position="178"/>
        <end position="190"/>
    </location>
</feature>
<gene>
    <name evidence="2" type="ORF">ACFQ1O_04570</name>
</gene>
<evidence type="ECO:0000256" key="1">
    <source>
        <dbReference type="SAM" id="MobiDB-lite"/>
    </source>
</evidence>
<dbReference type="Gene3D" id="1.25.40.10">
    <property type="entry name" value="Tetratricopeptide repeat domain"/>
    <property type="match status" value="1"/>
</dbReference>
<sequence>MALQIADKYYLKAKDSVCYDWEEACDSLNYAISYDEAHCPSLTLLGIIYAKYLHNLEEAFMYFDKVIETDSNYIEVYPEYIKALIWADELERAQKIIDFSLKIKAIDKAMVLWNQAIIYEIKEAYKDGIKSIKEAKKFTYNDGYRSFLNNEKTRLKNKIEEASPKKKKKSKKKKKKEAKTSKTDSKKSKK</sequence>
<protein>
    <recommendedName>
        <fullName evidence="4">Tetratricopeptide repeat protein</fullName>
    </recommendedName>
</protein>
<dbReference type="RefSeq" id="WP_377713825.1">
    <property type="nucleotide sequence ID" value="NZ_JBHTJM010000005.1"/>
</dbReference>
<name>A0ABW3I097_9FLAO</name>
<organism evidence="2 3">
    <name type="scientific">Pseudofulvibacter geojedonensis</name>
    <dbReference type="NCBI Taxonomy" id="1123758"/>
    <lineage>
        <taxon>Bacteria</taxon>
        <taxon>Pseudomonadati</taxon>
        <taxon>Bacteroidota</taxon>
        <taxon>Flavobacteriia</taxon>
        <taxon>Flavobacteriales</taxon>
        <taxon>Flavobacteriaceae</taxon>
        <taxon>Pseudofulvibacter</taxon>
    </lineage>
</organism>
<proteinExistence type="predicted"/>
<dbReference type="SUPFAM" id="SSF48452">
    <property type="entry name" value="TPR-like"/>
    <property type="match status" value="1"/>
</dbReference>
<feature type="compositionally biased region" description="Basic residues" evidence="1">
    <location>
        <begin position="165"/>
        <end position="177"/>
    </location>
</feature>